<feature type="domain" description="RING-type" evidence="8">
    <location>
        <begin position="688"/>
        <end position="730"/>
    </location>
</feature>
<dbReference type="PANTHER" id="PTHR24409">
    <property type="entry name" value="ZINC FINGER PROTEIN 142"/>
    <property type="match status" value="1"/>
</dbReference>
<dbReference type="SUPFAM" id="SSF57850">
    <property type="entry name" value="RING/U-box"/>
    <property type="match status" value="1"/>
</dbReference>
<feature type="compositionally biased region" description="Low complexity" evidence="7">
    <location>
        <begin position="789"/>
        <end position="814"/>
    </location>
</feature>
<dbReference type="Gene3D" id="3.30.160.60">
    <property type="entry name" value="Classic Zinc Finger"/>
    <property type="match status" value="2"/>
</dbReference>
<keyword evidence="2" id="KW-0677">Repeat</keyword>
<evidence type="ECO:0000256" key="3">
    <source>
        <dbReference type="ARBA" id="ARBA00022771"/>
    </source>
</evidence>
<evidence type="ECO:0000259" key="9">
    <source>
        <dbReference type="PROSITE" id="PS50157"/>
    </source>
</evidence>
<name>F0Y5N6_AURAN</name>
<dbReference type="Proteomes" id="UP000002729">
    <property type="component" value="Unassembled WGS sequence"/>
</dbReference>
<accession>F0Y5N6</accession>
<dbReference type="PROSITE" id="PS50088">
    <property type="entry name" value="ANK_REPEAT"/>
    <property type="match status" value="1"/>
</dbReference>
<feature type="domain" description="JmjC" evidence="10">
    <location>
        <begin position="1182"/>
        <end position="1311"/>
    </location>
</feature>
<feature type="region of interest" description="Disordered" evidence="7">
    <location>
        <begin position="734"/>
        <end position="766"/>
    </location>
</feature>
<dbReference type="InterPro" id="IPR003347">
    <property type="entry name" value="JmjC_dom"/>
</dbReference>
<dbReference type="InterPro" id="IPR013083">
    <property type="entry name" value="Znf_RING/FYVE/PHD"/>
</dbReference>
<dbReference type="SMART" id="SM00558">
    <property type="entry name" value="JmjC"/>
    <property type="match status" value="1"/>
</dbReference>
<evidence type="ECO:0000256" key="5">
    <source>
        <dbReference type="PROSITE-ProRule" id="PRU00023"/>
    </source>
</evidence>
<dbReference type="PROSITE" id="PS50089">
    <property type="entry name" value="ZF_RING_2"/>
    <property type="match status" value="1"/>
</dbReference>
<sequence>MRVTVIPEDDALTPVQFSFNAKWQLKQVAAVAEAFRKKQGLALPVVLLRITTRRPVDLNATVNEALCEGEHLLAVVPSIPGAAPARAAAATKKKKKTKAEAVAPPPPPETRPPADVPAAHDETPAAPTAAAEAAPTAAAEAAPTAAAEAAPTASAASEAASSSKPKATAAPKSKSKPAKSPKPAAAKPPKPEPAASPKPAPAPKPAAPAPGPAAAAAPAPSARALADEGVRRFARKDYAGAVASLGAALAAGAAGAARLECLVNRAACHAKLRRWADVVADCGAVIAAGEAGGGAPRPSELKCLLWRGAAACELGDFARARRDGEAALRLSYGESEAAARLLERVAAADPAACVCACGATFGSHALLFRHALERRHDVFVCDECGDTFRTVGDLEAHARAEGHELLDPRDAAMGPEGYDVGRPLVCPVCGAEFDDERDALAHVEATGHGADDFFGAFAGGPLDGFPGGFAPGFDDRFPPGFDDEPPEGAFDPFDADAWRGGGDGDLRCPRCAWAAPNLAELDVHCERLGHAPHACPYCALRFDSRAELEDHCGGPCGAALAAGDRRPPPHACDCGRAFCSAAALRDHRREESGGGDEPWYCPTCDRPFSSEAALLEHCGGESPEPGAEPKFCSCGVAFCSDAALEKHQADTGHRAADGAAPASPAALRRLKDDHVKATERRARPGETCSICMEPLHAKVEVQALPNCVHLFHPKCAARWFKRAAACPVCRATVEPPAPEPEPERVYPRAPDMPPLRLYPEPAEPSDRDLIDAQDAAFDTALAADRDAAAAETPADDAGSAAETAAADDAGSAAAAPPPTKDELRERRLKFFGVAAHILVFFLAIGAGRYARLREASAPPLLDGEEFVQALLETPQQLLLVATRLQVDRFPRGDADDARRTLGGALDVDEALAASPTLAALWRSREMPDAGAFRDGAAATARAVVDEYFVDLVAKSAFDGATATAALGYAAWLGLPRACAALVARGGDVGFAGGLGRSPLHVAAARGHGDALAALLRAARRAGAEGPRRWRDALGLSPKALAAKAARGDGDCAVDVVDVDRFPGSLEPYVLRGAPVLVRGLGRNWTARQLWDPAVLATRDDVDVQPHPIPHGESFGVAAPPAPATLGAYVRSWARDPPPSAGGRAGPDDVADLPAYVFAAGAAAAPLFEGADALGELRKLLAPSAAVDALLDGLPGRLHGAHGGSDQFYCGPAGSGAPLHYHEHAVNFLAHGSKTWWLLPPADAVYSVAHPATWRAPPAGALACVQRAGDVLFAPANWAHAVRNDEPAVGVAVEFPDVFMIHHMNAHMLGYDVAGDRGVGGDDDDRGDGDGDQQGGGDDDPGAALLAEMIPA</sequence>
<feature type="region of interest" description="Disordered" evidence="7">
    <location>
        <begin position="86"/>
        <end position="220"/>
    </location>
</feature>
<dbReference type="PROSITE" id="PS50297">
    <property type="entry name" value="ANK_REP_REGION"/>
    <property type="match status" value="1"/>
</dbReference>
<dbReference type="OrthoDB" id="205941at2759"/>
<dbReference type="Gene3D" id="1.25.40.20">
    <property type="entry name" value="Ankyrin repeat-containing domain"/>
    <property type="match status" value="1"/>
</dbReference>
<feature type="domain" description="C2H2-type" evidence="9">
    <location>
        <begin position="379"/>
        <end position="408"/>
    </location>
</feature>
<keyword evidence="3 6" id="KW-0863">Zinc-finger</keyword>
<reference evidence="11 12" key="1">
    <citation type="journal article" date="2011" name="Proc. Natl. Acad. Sci. U.S.A.">
        <title>Niche of harmful alga Aureococcus anophagefferens revealed through ecogenomics.</title>
        <authorList>
            <person name="Gobler C.J."/>
            <person name="Berry D.L."/>
            <person name="Dyhrman S.T."/>
            <person name="Wilhelm S.W."/>
            <person name="Salamov A."/>
            <person name="Lobanov A.V."/>
            <person name="Zhang Y."/>
            <person name="Collier J.L."/>
            <person name="Wurch L.L."/>
            <person name="Kustka A.B."/>
            <person name="Dill B.D."/>
            <person name="Shah M."/>
            <person name="VerBerkmoes N.C."/>
            <person name="Kuo A."/>
            <person name="Terry A."/>
            <person name="Pangilinan J."/>
            <person name="Lindquist E.A."/>
            <person name="Lucas S."/>
            <person name="Paulsen I.T."/>
            <person name="Hattenrath-Lehmann T.K."/>
            <person name="Talmage S.C."/>
            <person name="Walker E.A."/>
            <person name="Koch F."/>
            <person name="Burson A.M."/>
            <person name="Marcoval M.A."/>
            <person name="Tang Y.Z."/>
            <person name="Lecleir G.R."/>
            <person name="Coyne K.J."/>
            <person name="Berg G.M."/>
            <person name="Bertrand E.M."/>
            <person name="Saito M.A."/>
            <person name="Gladyshev V.N."/>
            <person name="Grigoriev I.V."/>
        </authorList>
    </citation>
    <scope>NUCLEOTIDE SEQUENCE [LARGE SCALE GENOMIC DNA]</scope>
    <source>
        <strain evidence="12">CCMP 1984</strain>
    </source>
</reference>
<evidence type="ECO:0000256" key="6">
    <source>
        <dbReference type="PROSITE-ProRule" id="PRU00042"/>
    </source>
</evidence>
<dbReference type="PROSITE" id="PS50157">
    <property type="entry name" value="ZINC_FINGER_C2H2_2"/>
    <property type="match status" value="1"/>
</dbReference>
<dbReference type="PROSITE" id="PS51184">
    <property type="entry name" value="JMJC"/>
    <property type="match status" value="1"/>
</dbReference>
<dbReference type="InterPro" id="IPR036770">
    <property type="entry name" value="Ankyrin_rpt-contain_sf"/>
</dbReference>
<evidence type="ECO:0000256" key="4">
    <source>
        <dbReference type="ARBA" id="ARBA00022833"/>
    </source>
</evidence>
<keyword evidence="5" id="KW-0040">ANK repeat</keyword>
<feature type="region of interest" description="Disordered" evidence="7">
    <location>
        <begin position="1316"/>
        <end position="1342"/>
    </location>
</feature>
<dbReference type="eggNOG" id="KOG0800">
    <property type="taxonomic scope" value="Eukaryota"/>
</dbReference>
<dbReference type="RefSeq" id="XP_009035589.1">
    <property type="nucleotide sequence ID" value="XM_009037341.1"/>
</dbReference>
<dbReference type="PROSITE" id="PS00028">
    <property type="entry name" value="ZINC_FINGER_C2H2_1"/>
    <property type="match status" value="2"/>
</dbReference>
<feature type="region of interest" description="Disordered" evidence="7">
    <location>
        <begin position="786"/>
        <end position="820"/>
    </location>
</feature>
<dbReference type="KEGG" id="aaf:AURANDRAFT_63164"/>
<dbReference type="GO" id="GO:0005737">
    <property type="term" value="C:cytoplasm"/>
    <property type="evidence" value="ECO:0007669"/>
    <property type="project" value="UniProtKB-ARBA"/>
</dbReference>
<dbReference type="InParanoid" id="F0Y5N6"/>
<dbReference type="InterPro" id="IPR001841">
    <property type="entry name" value="Znf_RING"/>
</dbReference>
<dbReference type="SUPFAM" id="SSF48403">
    <property type="entry name" value="Ankyrin repeat"/>
    <property type="match status" value="1"/>
</dbReference>
<dbReference type="SMART" id="SM00184">
    <property type="entry name" value="RING"/>
    <property type="match status" value="2"/>
</dbReference>
<gene>
    <name evidence="11" type="ORF">AURANDRAFT_63164</name>
</gene>
<dbReference type="GO" id="GO:0008270">
    <property type="term" value="F:zinc ion binding"/>
    <property type="evidence" value="ECO:0007669"/>
    <property type="project" value="UniProtKB-KW"/>
</dbReference>
<evidence type="ECO:0000259" key="10">
    <source>
        <dbReference type="PROSITE" id="PS51184"/>
    </source>
</evidence>
<keyword evidence="1" id="KW-0479">Metal-binding</keyword>
<feature type="repeat" description="ANK" evidence="5">
    <location>
        <begin position="994"/>
        <end position="1016"/>
    </location>
</feature>
<dbReference type="GeneID" id="20224211"/>
<evidence type="ECO:0000256" key="7">
    <source>
        <dbReference type="SAM" id="MobiDB-lite"/>
    </source>
</evidence>
<evidence type="ECO:0000313" key="11">
    <source>
        <dbReference type="EMBL" id="EGB09527.1"/>
    </source>
</evidence>
<dbReference type="Gene3D" id="3.30.40.10">
    <property type="entry name" value="Zinc/RING finger domain, C3HC4 (zinc finger)"/>
    <property type="match status" value="1"/>
</dbReference>
<dbReference type="Pfam" id="PF13639">
    <property type="entry name" value="zf-RING_2"/>
    <property type="match status" value="1"/>
</dbReference>
<dbReference type="EMBL" id="GL833125">
    <property type="protein sequence ID" value="EGB09527.1"/>
    <property type="molecule type" value="Genomic_DNA"/>
</dbReference>
<feature type="compositionally biased region" description="Acidic residues" evidence="7">
    <location>
        <begin position="1320"/>
        <end position="1340"/>
    </location>
</feature>
<dbReference type="eggNOG" id="KOG1721">
    <property type="taxonomic scope" value="Eukaryota"/>
</dbReference>
<evidence type="ECO:0000256" key="2">
    <source>
        <dbReference type="ARBA" id="ARBA00022737"/>
    </source>
</evidence>
<dbReference type="InterPro" id="IPR013087">
    <property type="entry name" value="Znf_C2H2_type"/>
</dbReference>
<evidence type="ECO:0000259" key="8">
    <source>
        <dbReference type="PROSITE" id="PS50089"/>
    </source>
</evidence>
<keyword evidence="12" id="KW-1185">Reference proteome</keyword>
<dbReference type="Gene3D" id="1.25.40.10">
    <property type="entry name" value="Tetratricopeptide repeat domain"/>
    <property type="match status" value="1"/>
</dbReference>
<evidence type="ECO:0000313" key="12">
    <source>
        <dbReference type="Proteomes" id="UP000002729"/>
    </source>
</evidence>
<proteinExistence type="predicted"/>
<dbReference type="Pfam" id="PF12874">
    <property type="entry name" value="zf-met"/>
    <property type="match status" value="1"/>
</dbReference>
<dbReference type="InterPro" id="IPR002110">
    <property type="entry name" value="Ankyrin_rpt"/>
</dbReference>
<keyword evidence="4" id="KW-0862">Zinc</keyword>
<dbReference type="SUPFAM" id="SSF51197">
    <property type="entry name" value="Clavaminate synthase-like"/>
    <property type="match status" value="1"/>
</dbReference>
<organism evidence="12">
    <name type="scientific">Aureococcus anophagefferens</name>
    <name type="common">Harmful bloom alga</name>
    <dbReference type="NCBI Taxonomy" id="44056"/>
    <lineage>
        <taxon>Eukaryota</taxon>
        <taxon>Sar</taxon>
        <taxon>Stramenopiles</taxon>
        <taxon>Ochrophyta</taxon>
        <taxon>Pelagophyceae</taxon>
        <taxon>Pelagomonadales</taxon>
        <taxon>Pelagomonadaceae</taxon>
        <taxon>Aureococcus</taxon>
    </lineage>
</organism>
<dbReference type="SMART" id="SM00355">
    <property type="entry name" value="ZnF_C2H2"/>
    <property type="match status" value="6"/>
</dbReference>
<feature type="compositionally biased region" description="Low complexity" evidence="7">
    <location>
        <begin position="124"/>
        <end position="172"/>
    </location>
</feature>
<evidence type="ECO:0000256" key="1">
    <source>
        <dbReference type="ARBA" id="ARBA00022723"/>
    </source>
</evidence>
<feature type="compositionally biased region" description="Pro residues" evidence="7">
    <location>
        <begin position="186"/>
        <end position="211"/>
    </location>
</feature>
<feature type="compositionally biased region" description="Pro residues" evidence="7">
    <location>
        <begin position="103"/>
        <end position="115"/>
    </location>
</feature>
<dbReference type="SUPFAM" id="SSF48452">
    <property type="entry name" value="TPR-like"/>
    <property type="match status" value="1"/>
</dbReference>
<evidence type="ECO:0008006" key="13">
    <source>
        <dbReference type="Google" id="ProtNLM"/>
    </source>
</evidence>
<protein>
    <recommendedName>
        <fullName evidence="13">RING-type domain-containing protein</fullName>
    </recommendedName>
</protein>
<dbReference type="InterPro" id="IPR011990">
    <property type="entry name" value="TPR-like_helical_dom_sf"/>
</dbReference>
<dbReference type="Gene3D" id="2.60.120.650">
    <property type="entry name" value="Cupin"/>
    <property type="match status" value="1"/>
</dbReference>